<dbReference type="PRINTS" id="PR00455">
    <property type="entry name" value="HTHTETR"/>
</dbReference>
<protein>
    <submittedName>
        <fullName evidence="6">TetR family transcriptional regulator</fullName>
    </submittedName>
</protein>
<dbReference type="PROSITE" id="PS50977">
    <property type="entry name" value="HTH_TETR_2"/>
    <property type="match status" value="1"/>
</dbReference>
<evidence type="ECO:0000313" key="6">
    <source>
        <dbReference type="EMBL" id="PSH58699.1"/>
    </source>
</evidence>
<keyword evidence="2 4" id="KW-0238">DNA-binding</keyword>
<dbReference type="AlphaFoldDB" id="A0A2P7AWX1"/>
<feature type="domain" description="HTH tetR-type" evidence="5">
    <location>
        <begin position="8"/>
        <end position="68"/>
    </location>
</feature>
<evidence type="ECO:0000256" key="3">
    <source>
        <dbReference type="ARBA" id="ARBA00023163"/>
    </source>
</evidence>
<dbReference type="EMBL" id="PGGN01000002">
    <property type="protein sequence ID" value="PSH58699.1"/>
    <property type="molecule type" value="Genomic_DNA"/>
</dbReference>
<evidence type="ECO:0000256" key="2">
    <source>
        <dbReference type="ARBA" id="ARBA00023125"/>
    </source>
</evidence>
<dbReference type="SUPFAM" id="SSF48498">
    <property type="entry name" value="Tetracyclin repressor-like, C-terminal domain"/>
    <property type="match status" value="1"/>
</dbReference>
<reference evidence="7" key="1">
    <citation type="submission" date="2017-11" db="EMBL/GenBank/DDBJ databases">
        <authorList>
            <person name="Kuznetsova I."/>
            <person name="Sazanova A."/>
            <person name="Chirak E."/>
            <person name="Safronova V."/>
            <person name="Willems A."/>
        </authorList>
    </citation>
    <scope>NUCLEOTIDE SEQUENCE [LARGE SCALE GENOMIC DNA]</scope>
    <source>
        <strain evidence="7">PEPV15</strain>
    </source>
</reference>
<organism evidence="6 7">
    <name type="scientific">Phyllobacterium endophyticum</name>
    <dbReference type="NCBI Taxonomy" id="1149773"/>
    <lineage>
        <taxon>Bacteria</taxon>
        <taxon>Pseudomonadati</taxon>
        <taxon>Pseudomonadota</taxon>
        <taxon>Alphaproteobacteria</taxon>
        <taxon>Hyphomicrobiales</taxon>
        <taxon>Phyllobacteriaceae</taxon>
        <taxon>Phyllobacterium</taxon>
    </lineage>
</organism>
<dbReference type="Gene3D" id="1.10.357.10">
    <property type="entry name" value="Tetracycline Repressor, domain 2"/>
    <property type="match status" value="1"/>
</dbReference>
<dbReference type="InterPro" id="IPR011075">
    <property type="entry name" value="TetR_C"/>
</dbReference>
<dbReference type="Proteomes" id="UP000241158">
    <property type="component" value="Unassembled WGS sequence"/>
</dbReference>
<dbReference type="InterPro" id="IPR036271">
    <property type="entry name" value="Tet_transcr_reg_TetR-rel_C_sf"/>
</dbReference>
<keyword evidence="7" id="KW-1185">Reference proteome</keyword>
<dbReference type="Gene3D" id="1.10.10.60">
    <property type="entry name" value="Homeodomain-like"/>
    <property type="match status" value="1"/>
</dbReference>
<keyword evidence="3" id="KW-0804">Transcription</keyword>
<dbReference type="InterPro" id="IPR009057">
    <property type="entry name" value="Homeodomain-like_sf"/>
</dbReference>
<sequence>MSMGRPREFDADDALQTALELFWRKGYEGTSITDLTDGMGITKPSLYGTFGNKEELFRMALQRYEQNYMSFFWKALEQPSARVVALDVLHGFADAQTEECNPGGCLGINAAMGCSEAAEAIQKTIIERRQVAQKALARRFERAKREGDLPADSNPDDLARYLLTIAQGTAVQASSGAARDEIYRLIDIAMKSFPGSN</sequence>
<evidence type="ECO:0000256" key="4">
    <source>
        <dbReference type="PROSITE-ProRule" id="PRU00335"/>
    </source>
</evidence>
<comment type="caution">
    <text evidence="6">The sequence shown here is derived from an EMBL/GenBank/DDBJ whole genome shotgun (WGS) entry which is preliminary data.</text>
</comment>
<gene>
    <name evidence="6" type="ORF">CU100_14155</name>
</gene>
<dbReference type="GO" id="GO:0003677">
    <property type="term" value="F:DNA binding"/>
    <property type="evidence" value="ECO:0007669"/>
    <property type="project" value="UniProtKB-UniRule"/>
</dbReference>
<dbReference type="OrthoDB" id="9795242at2"/>
<dbReference type="Pfam" id="PF00440">
    <property type="entry name" value="TetR_N"/>
    <property type="match status" value="1"/>
</dbReference>
<evidence type="ECO:0000259" key="5">
    <source>
        <dbReference type="PROSITE" id="PS50977"/>
    </source>
</evidence>
<dbReference type="Pfam" id="PF16925">
    <property type="entry name" value="TetR_C_13"/>
    <property type="match status" value="1"/>
</dbReference>
<dbReference type="SUPFAM" id="SSF46689">
    <property type="entry name" value="Homeodomain-like"/>
    <property type="match status" value="1"/>
</dbReference>
<accession>A0A2P7AWX1</accession>
<keyword evidence="1" id="KW-0805">Transcription regulation</keyword>
<feature type="DNA-binding region" description="H-T-H motif" evidence="4">
    <location>
        <begin position="31"/>
        <end position="50"/>
    </location>
</feature>
<evidence type="ECO:0000256" key="1">
    <source>
        <dbReference type="ARBA" id="ARBA00023015"/>
    </source>
</evidence>
<dbReference type="InterPro" id="IPR001647">
    <property type="entry name" value="HTH_TetR"/>
</dbReference>
<evidence type="ECO:0000313" key="7">
    <source>
        <dbReference type="Proteomes" id="UP000241158"/>
    </source>
</evidence>
<dbReference type="PANTHER" id="PTHR47506:SF1">
    <property type="entry name" value="HTH-TYPE TRANSCRIPTIONAL REGULATOR YJDC"/>
    <property type="match status" value="1"/>
</dbReference>
<name>A0A2P7AWX1_9HYPH</name>
<dbReference type="PANTHER" id="PTHR47506">
    <property type="entry name" value="TRANSCRIPTIONAL REGULATORY PROTEIN"/>
    <property type="match status" value="1"/>
</dbReference>
<proteinExistence type="predicted"/>